<organism evidence="1 2">
    <name type="scientific">Artomyces pyxidatus</name>
    <dbReference type="NCBI Taxonomy" id="48021"/>
    <lineage>
        <taxon>Eukaryota</taxon>
        <taxon>Fungi</taxon>
        <taxon>Dikarya</taxon>
        <taxon>Basidiomycota</taxon>
        <taxon>Agaricomycotina</taxon>
        <taxon>Agaricomycetes</taxon>
        <taxon>Russulales</taxon>
        <taxon>Auriscalpiaceae</taxon>
        <taxon>Artomyces</taxon>
    </lineage>
</organism>
<protein>
    <submittedName>
        <fullName evidence="1">Ribokinase-like protein</fullName>
    </submittedName>
</protein>
<keyword evidence="2" id="KW-1185">Reference proteome</keyword>
<dbReference type="Proteomes" id="UP000814140">
    <property type="component" value="Unassembled WGS sequence"/>
</dbReference>
<accession>A0ACB8ST44</accession>
<evidence type="ECO:0000313" key="2">
    <source>
        <dbReference type="Proteomes" id="UP000814140"/>
    </source>
</evidence>
<gene>
    <name evidence="1" type="ORF">BV25DRAFT_1993899</name>
</gene>
<evidence type="ECO:0000313" key="1">
    <source>
        <dbReference type="EMBL" id="KAI0058966.1"/>
    </source>
</evidence>
<dbReference type="EMBL" id="MU277230">
    <property type="protein sequence ID" value="KAI0058966.1"/>
    <property type="molecule type" value="Genomic_DNA"/>
</dbReference>
<reference evidence="1" key="2">
    <citation type="journal article" date="2022" name="New Phytol.">
        <title>Evolutionary transition to the ectomycorrhizal habit in the genomes of a hyperdiverse lineage of mushroom-forming fungi.</title>
        <authorList>
            <person name="Looney B."/>
            <person name="Miyauchi S."/>
            <person name="Morin E."/>
            <person name="Drula E."/>
            <person name="Courty P.E."/>
            <person name="Kohler A."/>
            <person name="Kuo A."/>
            <person name="LaButti K."/>
            <person name="Pangilinan J."/>
            <person name="Lipzen A."/>
            <person name="Riley R."/>
            <person name="Andreopoulos W."/>
            <person name="He G."/>
            <person name="Johnson J."/>
            <person name="Nolan M."/>
            <person name="Tritt A."/>
            <person name="Barry K.W."/>
            <person name="Grigoriev I.V."/>
            <person name="Nagy L.G."/>
            <person name="Hibbett D."/>
            <person name="Henrissat B."/>
            <person name="Matheny P.B."/>
            <person name="Labbe J."/>
            <person name="Martin F.M."/>
        </authorList>
    </citation>
    <scope>NUCLEOTIDE SEQUENCE</scope>
    <source>
        <strain evidence="1">HHB10654</strain>
    </source>
</reference>
<sequence>MLPGRVLSIQSHVTFGYVGGKAATLPLQLLGWDVDVVNTVNFSNHSGYHRFGGVKAKAHELTEIFSAMEANGFLRPSRLLTGFIPGAESLLVVSDVAAKLLEEYPQLIWLLDPVIGDAGKVYVAADVIPVYRSMLPKATIITPNWFEVEVLTDTKIEDPTSLRKALKILHTTYMVPNVVVSSIPVKPWLVEFMPSDIRLRADEGEDALLCLASSRTEGADSTAPSRVHAACVPLVPGYFSGVGDLFSALVLGHFDPAPGAPTSPGSPVSRAVSFALTKTHAILLKTAEYASSLPEDERYPTDDDRDAEDPGRRIRRMRGRELRLVQGQDILRGTGIGELRTMTEWVDFWA</sequence>
<comment type="caution">
    <text evidence="1">The sequence shown here is derived from an EMBL/GenBank/DDBJ whole genome shotgun (WGS) entry which is preliminary data.</text>
</comment>
<reference evidence="1" key="1">
    <citation type="submission" date="2021-03" db="EMBL/GenBank/DDBJ databases">
        <authorList>
            <consortium name="DOE Joint Genome Institute"/>
            <person name="Ahrendt S."/>
            <person name="Looney B.P."/>
            <person name="Miyauchi S."/>
            <person name="Morin E."/>
            <person name="Drula E."/>
            <person name="Courty P.E."/>
            <person name="Chicoki N."/>
            <person name="Fauchery L."/>
            <person name="Kohler A."/>
            <person name="Kuo A."/>
            <person name="Labutti K."/>
            <person name="Pangilinan J."/>
            <person name="Lipzen A."/>
            <person name="Riley R."/>
            <person name="Andreopoulos W."/>
            <person name="He G."/>
            <person name="Johnson J."/>
            <person name="Barry K.W."/>
            <person name="Grigoriev I.V."/>
            <person name="Nagy L."/>
            <person name="Hibbett D."/>
            <person name="Henrissat B."/>
            <person name="Matheny P.B."/>
            <person name="Labbe J."/>
            <person name="Martin F."/>
        </authorList>
    </citation>
    <scope>NUCLEOTIDE SEQUENCE</scope>
    <source>
        <strain evidence="1">HHB10654</strain>
    </source>
</reference>
<proteinExistence type="predicted"/>
<name>A0ACB8ST44_9AGAM</name>